<name>A0ABQ9YKJ5_9EUKA</name>
<feature type="compositionally biased region" description="Basic and acidic residues" evidence="4">
    <location>
        <begin position="337"/>
        <end position="366"/>
    </location>
</feature>
<sequence>MTMITSYLALKKLDKSNQQHISVEYSLGKVHGESPMLSAELIDGFSSFDIVHGSQIGEHCVNEDFLNSLSSIEVNFSLYSFTEIVQQTKKATEKKPAAPVKGKTDPASAANPVVETEPPQFEKKLTHTGSVSFHGFRENLSSTSLVVDSLKLKPIAQPPPQAAKTAAPAKKPAAPGDTSQVEIFPELSFVISLSSSIEAVIPPISLCRTLSITLNGAYSLPNSWECQASRGKYSPPKSKDQKTEPVIPEPLLCFDCGIEFPFIADNDETPYIRFGEGTILDNDKHDEETQIDWGMTSLKQILSQTAKTQRPWLCFQTVALETALQEAEQEEQPPQALDEKKTDKSAPPKKDDKTDPTLVKEPKEPSSEPVTFNRWLFPHSVERLRQRLYDGVDELGSPIPVTENDIELIQHSTDAQPFSLVPRKGSFPETPSYSLPLVVQYTRNSTAGGPPQSRFAVGAISLAGLIECGTDKIQLQVPLYDFVPDEGQVQTEEPPAELDKKDAKKPAAPAKPAKTEEGRAAMEKAYDELVQKEGPSSVRNAQCYINLEVAISSPLIPSPPLTLGASSPNLDDETIIEQDEELKLLMDETEKMEESRIEEEMKKLRNERRVFQHRQIKEFSDAVKTIVGAVNESMKEVELEAQEENRKVTWAEVDRQALRKLMSQNGKAQELRELMGPAILTNIQDMLAKEKADAEDEKRKKRSADPSPTPSLVDTEAQKSYKPTSFVANSLSSKLSQILTSSSALYEASMECANNEMNTIFTFPTLPRAHETVESTLSDEQLESALCDAHTNQNWLRVVDLIEEKVTRQKDRSIETIGIPSWFSCDSQILFECGVWKTRVGQVEEGEQNILQALIVSRRQWAQSEQEGEWTPDIVMYLGVVCAEEVRVGGSRARRLLHGLRVQMNKELLKDERLTVQPKALEEEKAQPIEPTEDEEMKPEPLLQESDLPDSLPEDPSLHAKQESQTEQKPPLQVEHPFVWILFGIHFRRASRTLSAQQSFNMARVMSARLAQLRGDTEPDPVITLQSMNKIPSFGRRNVLTFSPSSLLFDSALALFEQVGDITLSSALLNDARTAESVNIVPPTAEILSITPPPQHLLTQSLHSTHSTPLSIQIPTLLGIISLARNDFGEAELILRKTLMDHNDAVDAWRWLGHSYFCLDRNDEALHCYVASILLPRGDVDASLFLRMGLLFHFTNSEEHAAQSYLHSALLLPSSAAFLGAGVAYLRLQHFENAELCLSEANFLNPWSSDTWGFLCVLCLEKERNDEAAWAFNVAKKNSISNFELLGEIASYFLRNLQLDEAEEACQLALAECERKSAEDESEMTQLMHIQICRLYGDVLYARSEWITALTMYQQCFSALSSFAHPSSDILSHIVQQYAECLSKLGRTEELEKFVAQFDSQSEELDQSITASQ</sequence>
<feature type="region of interest" description="Disordered" evidence="4">
    <location>
        <begin position="690"/>
        <end position="719"/>
    </location>
</feature>
<evidence type="ECO:0000313" key="5">
    <source>
        <dbReference type="EMBL" id="KAK2964275.1"/>
    </source>
</evidence>
<evidence type="ECO:0000256" key="4">
    <source>
        <dbReference type="SAM" id="MobiDB-lite"/>
    </source>
</evidence>
<dbReference type="Proteomes" id="UP001281761">
    <property type="component" value="Unassembled WGS sequence"/>
</dbReference>
<reference evidence="5 6" key="1">
    <citation type="journal article" date="2022" name="bioRxiv">
        <title>Genomics of Preaxostyla Flagellates Illuminates Evolutionary Transitions and the Path Towards Mitochondrial Loss.</title>
        <authorList>
            <person name="Novak L.V.F."/>
            <person name="Treitli S.C."/>
            <person name="Pyrih J."/>
            <person name="Halakuc P."/>
            <person name="Pipaliya S.V."/>
            <person name="Vacek V."/>
            <person name="Brzon O."/>
            <person name="Soukal P."/>
            <person name="Eme L."/>
            <person name="Dacks J.B."/>
            <person name="Karnkowska A."/>
            <person name="Elias M."/>
            <person name="Hampl V."/>
        </authorList>
    </citation>
    <scope>NUCLEOTIDE SEQUENCE [LARGE SCALE GENOMIC DNA]</scope>
    <source>
        <strain evidence="5">NAU3</strain>
        <tissue evidence="5">Gut</tissue>
    </source>
</reference>
<feature type="region of interest" description="Disordered" evidence="4">
    <location>
        <begin position="325"/>
        <end position="370"/>
    </location>
</feature>
<gene>
    <name evidence="5" type="ORF">BLNAU_806</name>
</gene>
<dbReference type="EMBL" id="JARBJD010000003">
    <property type="protein sequence ID" value="KAK2964275.1"/>
    <property type="molecule type" value="Genomic_DNA"/>
</dbReference>
<protein>
    <submittedName>
        <fullName evidence="5">Uncharacterized protein</fullName>
    </submittedName>
</protein>
<keyword evidence="3" id="KW-0175">Coiled coil</keyword>
<evidence type="ECO:0000256" key="2">
    <source>
        <dbReference type="ARBA" id="ARBA00022803"/>
    </source>
</evidence>
<dbReference type="PANTHER" id="PTHR44314">
    <property type="entry name" value="CILIA- AND FLAGELLA-ASSOCIATED PROTEIN 70"/>
    <property type="match status" value="1"/>
</dbReference>
<dbReference type="SUPFAM" id="SSF48452">
    <property type="entry name" value="TPR-like"/>
    <property type="match status" value="1"/>
</dbReference>
<feature type="region of interest" description="Disordered" evidence="4">
    <location>
        <begin position="919"/>
        <end position="970"/>
    </location>
</feature>
<keyword evidence="2" id="KW-0802">TPR repeat</keyword>
<feature type="region of interest" description="Disordered" evidence="4">
    <location>
        <begin position="90"/>
        <end position="118"/>
    </location>
</feature>
<dbReference type="InterPro" id="IPR011990">
    <property type="entry name" value="TPR-like_helical_dom_sf"/>
</dbReference>
<dbReference type="Gene3D" id="1.25.40.10">
    <property type="entry name" value="Tetratricopeptide repeat domain"/>
    <property type="match status" value="1"/>
</dbReference>
<accession>A0ABQ9YKJ5</accession>
<organism evidence="5 6">
    <name type="scientific">Blattamonas nauphoetae</name>
    <dbReference type="NCBI Taxonomy" id="2049346"/>
    <lineage>
        <taxon>Eukaryota</taxon>
        <taxon>Metamonada</taxon>
        <taxon>Preaxostyla</taxon>
        <taxon>Oxymonadida</taxon>
        <taxon>Blattamonas</taxon>
    </lineage>
</organism>
<feature type="compositionally biased region" description="Basic and acidic residues" evidence="4">
    <location>
        <begin position="956"/>
        <end position="966"/>
    </location>
</feature>
<evidence type="ECO:0000313" key="6">
    <source>
        <dbReference type="Proteomes" id="UP001281761"/>
    </source>
</evidence>
<proteinExistence type="predicted"/>
<keyword evidence="6" id="KW-1185">Reference proteome</keyword>
<feature type="region of interest" description="Disordered" evidence="4">
    <location>
        <begin position="157"/>
        <end position="177"/>
    </location>
</feature>
<evidence type="ECO:0000256" key="1">
    <source>
        <dbReference type="ARBA" id="ARBA00022737"/>
    </source>
</evidence>
<evidence type="ECO:0000256" key="3">
    <source>
        <dbReference type="SAM" id="Coils"/>
    </source>
</evidence>
<feature type="coiled-coil region" evidence="3">
    <location>
        <begin position="575"/>
        <end position="647"/>
    </location>
</feature>
<keyword evidence="1" id="KW-0677">Repeat</keyword>
<feature type="region of interest" description="Disordered" evidence="4">
    <location>
        <begin position="489"/>
        <end position="520"/>
    </location>
</feature>
<comment type="caution">
    <text evidence="5">The sequence shown here is derived from an EMBL/GenBank/DDBJ whole genome shotgun (WGS) entry which is preliminary data.</text>
</comment>
<dbReference type="PANTHER" id="PTHR44314:SF1">
    <property type="entry name" value="CILIA- AND FLAGELLA-ASSOCIATED PROTEIN 70"/>
    <property type="match status" value="1"/>
</dbReference>
<dbReference type="InterPro" id="IPR052628">
    <property type="entry name" value="CFAP70"/>
</dbReference>
<feature type="compositionally biased region" description="Low complexity" evidence="4">
    <location>
        <begin position="162"/>
        <end position="175"/>
    </location>
</feature>
<feature type="compositionally biased region" description="Low complexity" evidence="4">
    <location>
        <begin position="325"/>
        <end position="336"/>
    </location>
</feature>